<dbReference type="Proteomes" id="UP000000304">
    <property type="component" value="Chromosome X"/>
</dbReference>
<gene>
    <name evidence="2" type="primary">Dsim\GD16160</name>
    <name evidence="2" type="ORF">Dsim_GD16160</name>
</gene>
<dbReference type="HOGENOM" id="CLU_2870009_0_0_1"/>
<evidence type="ECO:0000256" key="1">
    <source>
        <dbReference type="SAM" id="MobiDB-lite"/>
    </source>
</evidence>
<protein>
    <submittedName>
        <fullName evidence="2">GD16160</fullName>
    </submittedName>
</protein>
<evidence type="ECO:0000313" key="3">
    <source>
        <dbReference type="Proteomes" id="UP000000304"/>
    </source>
</evidence>
<feature type="region of interest" description="Disordered" evidence="1">
    <location>
        <begin position="1"/>
        <end position="64"/>
    </location>
</feature>
<dbReference type="OMA" id="VEMDRCK"/>
<proteinExistence type="predicted"/>
<dbReference type="AlphaFoldDB" id="B4R5Y1"/>
<evidence type="ECO:0000313" key="2">
    <source>
        <dbReference type="EMBL" id="EDX17317.1"/>
    </source>
</evidence>
<accession>B4R5Y1</accession>
<name>B4R5Y1_DROSI</name>
<sequence>MAEAQIGQRNGQQQLPNVTADLGGGGPVEMDRCKASQAKPAKPAKSTPSKPTQSDPKRTIDDLP</sequence>
<keyword evidence="3" id="KW-1185">Reference proteome</keyword>
<feature type="compositionally biased region" description="Low complexity" evidence="1">
    <location>
        <begin position="35"/>
        <end position="54"/>
    </location>
</feature>
<dbReference type="EMBL" id="CM000366">
    <property type="protein sequence ID" value="EDX17317.1"/>
    <property type="molecule type" value="Genomic_DNA"/>
</dbReference>
<reference evidence="2 3" key="1">
    <citation type="journal article" date="2007" name="Nature">
        <title>Evolution of genes and genomes on the Drosophila phylogeny.</title>
        <authorList>
            <consortium name="Drosophila 12 Genomes Consortium"/>
            <person name="Clark A.G."/>
            <person name="Eisen M.B."/>
            <person name="Smith D.R."/>
            <person name="Bergman C.M."/>
            <person name="Oliver B."/>
            <person name="Markow T.A."/>
            <person name="Kaufman T.C."/>
            <person name="Kellis M."/>
            <person name="Gelbart W."/>
            <person name="Iyer V.N."/>
            <person name="Pollard D.A."/>
            <person name="Sackton T.B."/>
            <person name="Larracuente A.M."/>
            <person name="Singh N.D."/>
            <person name="Abad J.P."/>
            <person name="Abt D.N."/>
            <person name="Adryan B."/>
            <person name="Aguade M."/>
            <person name="Akashi H."/>
            <person name="Anderson W.W."/>
            <person name="Aquadro C.F."/>
            <person name="Ardell D.H."/>
            <person name="Arguello R."/>
            <person name="Artieri C.G."/>
            <person name="Barbash D.A."/>
            <person name="Barker D."/>
            <person name="Barsanti P."/>
            <person name="Batterham P."/>
            <person name="Batzoglou S."/>
            <person name="Begun D."/>
            <person name="Bhutkar A."/>
            <person name="Blanco E."/>
            <person name="Bosak S.A."/>
            <person name="Bradley R.K."/>
            <person name="Brand A.D."/>
            <person name="Brent M.R."/>
            <person name="Brooks A.N."/>
            <person name="Brown R.H."/>
            <person name="Butlin R.K."/>
            <person name="Caggese C."/>
            <person name="Calvi B.R."/>
            <person name="Bernardo de Carvalho A."/>
            <person name="Caspi A."/>
            <person name="Castrezana S."/>
            <person name="Celniker S.E."/>
            <person name="Chang J.L."/>
            <person name="Chapple C."/>
            <person name="Chatterji S."/>
            <person name="Chinwalla A."/>
            <person name="Civetta A."/>
            <person name="Clifton S.W."/>
            <person name="Comeron J.M."/>
            <person name="Costello J.C."/>
            <person name="Coyne J.A."/>
            <person name="Daub J."/>
            <person name="David R.G."/>
            <person name="Delcher A.L."/>
            <person name="Delehaunty K."/>
            <person name="Do C.B."/>
            <person name="Ebling H."/>
            <person name="Edwards K."/>
            <person name="Eickbush T."/>
            <person name="Evans J.D."/>
            <person name="Filipski A."/>
            <person name="Findeiss S."/>
            <person name="Freyhult E."/>
            <person name="Fulton L."/>
            <person name="Fulton R."/>
            <person name="Garcia A.C."/>
            <person name="Gardiner A."/>
            <person name="Garfield D.A."/>
            <person name="Garvin B.E."/>
            <person name="Gibson G."/>
            <person name="Gilbert D."/>
            <person name="Gnerre S."/>
            <person name="Godfrey J."/>
            <person name="Good R."/>
            <person name="Gotea V."/>
            <person name="Gravely B."/>
            <person name="Greenberg A.J."/>
            <person name="Griffiths-Jones S."/>
            <person name="Gross S."/>
            <person name="Guigo R."/>
            <person name="Gustafson E.A."/>
            <person name="Haerty W."/>
            <person name="Hahn M.W."/>
            <person name="Halligan D.L."/>
            <person name="Halpern A.L."/>
            <person name="Halter G.M."/>
            <person name="Han M.V."/>
            <person name="Heger A."/>
            <person name="Hillier L."/>
            <person name="Hinrichs A.S."/>
            <person name="Holmes I."/>
            <person name="Hoskins R.A."/>
            <person name="Hubisz M.J."/>
            <person name="Hultmark D."/>
            <person name="Huntley M.A."/>
            <person name="Jaffe D.B."/>
            <person name="Jagadeeshan S."/>
            <person name="Jeck W.R."/>
            <person name="Johnson J."/>
            <person name="Jones C.D."/>
            <person name="Jordan W.C."/>
            <person name="Karpen G.H."/>
            <person name="Kataoka E."/>
            <person name="Keightley P.D."/>
            <person name="Kheradpour P."/>
            <person name="Kirkness E.F."/>
            <person name="Koerich L.B."/>
            <person name="Kristiansen K."/>
            <person name="Kudrna D."/>
            <person name="Kulathinal R.J."/>
            <person name="Kumar S."/>
            <person name="Kwok R."/>
            <person name="Lander E."/>
            <person name="Langley C.H."/>
            <person name="Lapoint R."/>
            <person name="Lazzaro B.P."/>
            <person name="Lee S.J."/>
            <person name="Levesque L."/>
            <person name="Li R."/>
            <person name="Lin C.F."/>
            <person name="Lin M.F."/>
            <person name="Lindblad-Toh K."/>
            <person name="Llopart A."/>
            <person name="Long M."/>
            <person name="Low L."/>
            <person name="Lozovsky E."/>
            <person name="Lu J."/>
            <person name="Luo M."/>
            <person name="Machado C.A."/>
            <person name="Makalowski W."/>
            <person name="Marzo M."/>
            <person name="Matsuda M."/>
            <person name="Matzkin L."/>
            <person name="McAllister B."/>
            <person name="McBride C.S."/>
            <person name="McKernan B."/>
            <person name="McKernan K."/>
            <person name="Mendez-Lago M."/>
            <person name="Minx P."/>
            <person name="Mollenhauer M.U."/>
            <person name="Montooth K."/>
            <person name="Mount S.M."/>
            <person name="Mu X."/>
            <person name="Myers E."/>
            <person name="Negre B."/>
            <person name="Newfeld S."/>
            <person name="Nielsen R."/>
            <person name="Noor M.A."/>
            <person name="O'Grady P."/>
            <person name="Pachter L."/>
            <person name="Papaceit M."/>
            <person name="Parisi M.J."/>
            <person name="Parisi M."/>
            <person name="Parts L."/>
            <person name="Pedersen J.S."/>
            <person name="Pesole G."/>
            <person name="Phillippy A.M."/>
            <person name="Ponting C.P."/>
            <person name="Pop M."/>
            <person name="Porcelli D."/>
            <person name="Powell J.R."/>
            <person name="Prohaska S."/>
            <person name="Pruitt K."/>
            <person name="Puig M."/>
            <person name="Quesneville H."/>
            <person name="Ram K.R."/>
            <person name="Rand D."/>
            <person name="Rasmussen M.D."/>
            <person name="Reed L.K."/>
            <person name="Reenan R."/>
            <person name="Reily A."/>
            <person name="Remington K.A."/>
            <person name="Rieger T.T."/>
            <person name="Ritchie M.G."/>
            <person name="Robin C."/>
            <person name="Rogers Y.H."/>
            <person name="Rohde C."/>
            <person name="Rozas J."/>
            <person name="Rubenfield M.J."/>
            <person name="Ruiz A."/>
            <person name="Russo S."/>
            <person name="Salzberg S.L."/>
            <person name="Sanchez-Gracia A."/>
            <person name="Saranga D.J."/>
            <person name="Sato H."/>
            <person name="Schaeffer S.W."/>
            <person name="Schatz M.C."/>
            <person name="Schlenke T."/>
            <person name="Schwartz R."/>
            <person name="Segarra C."/>
            <person name="Singh R.S."/>
            <person name="Sirot L."/>
            <person name="Sirota M."/>
            <person name="Sisneros N.B."/>
            <person name="Smith C.D."/>
            <person name="Smith T.F."/>
            <person name="Spieth J."/>
            <person name="Stage D.E."/>
            <person name="Stark A."/>
            <person name="Stephan W."/>
            <person name="Strausberg R.L."/>
            <person name="Strempel S."/>
            <person name="Sturgill D."/>
            <person name="Sutton G."/>
            <person name="Sutton G.G."/>
            <person name="Tao W."/>
            <person name="Teichmann S."/>
            <person name="Tobari Y.N."/>
            <person name="Tomimura Y."/>
            <person name="Tsolas J.M."/>
            <person name="Valente V.L."/>
            <person name="Venter E."/>
            <person name="Venter J.C."/>
            <person name="Vicario S."/>
            <person name="Vieira F.G."/>
            <person name="Vilella A.J."/>
            <person name="Villasante A."/>
            <person name="Walenz B."/>
            <person name="Wang J."/>
            <person name="Wasserman M."/>
            <person name="Watts T."/>
            <person name="Wilson D."/>
            <person name="Wilson R.K."/>
            <person name="Wing R.A."/>
            <person name="Wolfner M.F."/>
            <person name="Wong A."/>
            <person name="Wong G.K."/>
            <person name="Wu C.I."/>
            <person name="Wu G."/>
            <person name="Yamamoto D."/>
            <person name="Yang H.P."/>
            <person name="Yang S.P."/>
            <person name="Yorke J.A."/>
            <person name="Yoshida K."/>
            <person name="Zdobnov E."/>
            <person name="Zhang P."/>
            <person name="Zhang Y."/>
            <person name="Zimin A.V."/>
            <person name="Baldwin J."/>
            <person name="Abdouelleil A."/>
            <person name="Abdulkadir J."/>
            <person name="Abebe A."/>
            <person name="Abera B."/>
            <person name="Abreu J."/>
            <person name="Acer S.C."/>
            <person name="Aftuck L."/>
            <person name="Alexander A."/>
            <person name="An P."/>
            <person name="Anderson E."/>
            <person name="Anderson S."/>
            <person name="Arachi H."/>
            <person name="Azer M."/>
            <person name="Bachantsang P."/>
            <person name="Barry A."/>
            <person name="Bayul T."/>
            <person name="Berlin A."/>
            <person name="Bessette D."/>
            <person name="Bloom T."/>
            <person name="Blye J."/>
            <person name="Boguslavskiy L."/>
            <person name="Bonnet C."/>
            <person name="Boukhgalter B."/>
            <person name="Bourzgui I."/>
            <person name="Brown A."/>
            <person name="Cahill P."/>
            <person name="Channer S."/>
            <person name="Cheshatsang Y."/>
            <person name="Chuda L."/>
            <person name="Citroen M."/>
            <person name="Collymore A."/>
            <person name="Cooke P."/>
            <person name="Costello M."/>
            <person name="D'Aco K."/>
            <person name="Daza R."/>
            <person name="De Haan G."/>
            <person name="DeGray S."/>
            <person name="DeMaso C."/>
            <person name="Dhargay N."/>
            <person name="Dooley K."/>
            <person name="Dooley E."/>
            <person name="Doricent M."/>
            <person name="Dorje P."/>
            <person name="Dorjee K."/>
            <person name="Dupes A."/>
            <person name="Elong R."/>
            <person name="Falk J."/>
            <person name="Farina A."/>
            <person name="Faro S."/>
            <person name="Ferguson D."/>
            <person name="Fisher S."/>
            <person name="Foley C.D."/>
            <person name="Franke A."/>
            <person name="Friedrich D."/>
            <person name="Gadbois L."/>
            <person name="Gearin G."/>
            <person name="Gearin C.R."/>
            <person name="Giannoukos G."/>
            <person name="Goode T."/>
            <person name="Graham J."/>
            <person name="Grandbois E."/>
            <person name="Grewal S."/>
            <person name="Gyaltsen K."/>
            <person name="Hafez N."/>
            <person name="Hagos B."/>
            <person name="Hall J."/>
            <person name="Henson C."/>
            <person name="Hollinger A."/>
            <person name="Honan T."/>
            <person name="Huard M.D."/>
            <person name="Hughes L."/>
            <person name="Hurhula B."/>
            <person name="Husby M.E."/>
            <person name="Kamat A."/>
            <person name="Kanga B."/>
            <person name="Kashin S."/>
            <person name="Khazanovich D."/>
            <person name="Kisner P."/>
            <person name="Lance K."/>
            <person name="Lara M."/>
            <person name="Lee W."/>
            <person name="Lennon N."/>
            <person name="Letendre F."/>
            <person name="LeVine R."/>
            <person name="Lipovsky A."/>
            <person name="Liu X."/>
            <person name="Liu J."/>
            <person name="Liu S."/>
            <person name="Lokyitsang T."/>
            <person name="Lokyitsang Y."/>
            <person name="Lubonja R."/>
            <person name="Lui A."/>
            <person name="MacDonald P."/>
            <person name="Magnisalis V."/>
            <person name="Maru K."/>
            <person name="Matthews C."/>
            <person name="McCusker W."/>
            <person name="McDonough S."/>
            <person name="Mehta T."/>
            <person name="Meldrim J."/>
            <person name="Meneus L."/>
            <person name="Mihai O."/>
            <person name="Mihalev A."/>
            <person name="Mihova T."/>
            <person name="Mittelman R."/>
            <person name="Mlenga V."/>
            <person name="Montmayeur A."/>
            <person name="Mulrain L."/>
            <person name="Navidi A."/>
            <person name="Naylor J."/>
            <person name="Negash T."/>
            <person name="Nguyen T."/>
            <person name="Nguyen N."/>
            <person name="Nicol R."/>
            <person name="Norbu C."/>
            <person name="Norbu N."/>
            <person name="Novod N."/>
            <person name="O'Neill B."/>
            <person name="Osman S."/>
            <person name="Markiewicz E."/>
            <person name="Oyono O.L."/>
            <person name="Patti C."/>
            <person name="Phunkhang P."/>
            <person name="Pierre F."/>
            <person name="Priest M."/>
            <person name="Raghuraman S."/>
            <person name="Rege F."/>
            <person name="Reyes R."/>
            <person name="Rise C."/>
            <person name="Rogov P."/>
            <person name="Ross K."/>
            <person name="Ryan E."/>
            <person name="Settipalli S."/>
            <person name="Shea T."/>
            <person name="Sherpa N."/>
            <person name="Shi L."/>
            <person name="Shih D."/>
            <person name="Sparrow T."/>
            <person name="Spaulding J."/>
            <person name="Stalker J."/>
            <person name="Stange-Thomann N."/>
            <person name="Stavropoulos S."/>
            <person name="Stone C."/>
            <person name="Strader C."/>
            <person name="Tesfaye S."/>
            <person name="Thomson T."/>
            <person name="Thoulutsang Y."/>
            <person name="Thoulutsang D."/>
            <person name="Topham K."/>
            <person name="Topping I."/>
            <person name="Tsamla T."/>
            <person name="Vassiliev H."/>
            <person name="Vo A."/>
            <person name="Wangchuk T."/>
            <person name="Wangdi T."/>
            <person name="Weiand M."/>
            <person name="Wilkinson J."/>
            <person name="Wilson A."/>
            <person name="Yadav S."/>
            <person name="Young G."/>
            <person name="Yu Q."/>
            <person name="Zembek L."/>
            <person name="Zhong D."/>
            <person name="Zimmer A."/>
            <person name="Zwirko Z."/>
            <person name="Jaffe D.B."/>
            <person name="Alvarez P."/>
            <person name="Brockman W."/>
            <person name="Butler J."/>
            <person name="Chin C."/>
            <person name="Gnerre S."/>
            <person name="Grabherr M."/>
            <person name="Kleber M."/>
            <person name="Mauceli E."/>
            <person name="MacCallum I."/>
        </authorList>
    </citation>
    <scope>NUCLEOTIDE SEQUENCE [LARGE SCALE GENOMIC DNA]</scope>
    <source>
        <strain evidence="3">white501</strain>
    </source>
</reference>
<organism evidence="2 3">
    <name type="scientific">Drosophila simulans</name>
    <name type="common">Fruit fly</name>
    <dbReference type="NCBI Taxonomy" id="7240"/>
    <lineage>
        <taxon>Eukaryota</taxon>
        <taxon>Metazoa</taxon>
        <taxon>Ecdysozoa</taxon>
        <taxon>Arthropoda</taxon>
        <taxon>Hexapoda</taxon>
        <taxon>Insecta</taxon>
        <taxon>Pterygota</taxon>
        <taxon>Neoptera</taxon>
        <taxon>Endopterygota</taxon>
        <taxon>Diptera</taxon>
        <taxon>Brachycera</taxon>
        <taxon>Muscomorpha</taxon>
        <taxon>Ephydroidea</taxon>
        <taxon>Drosophilidae</taxon>
        <taxon>Drosophila</taxon>
        <taxon>Sophophora</taxon>
    </lineage>
</organism>
<feature type="compositionally biased region" description="Polar residues" evidence="1">
    <location>
        <begin position="7"/>
        <end position="17"/>
    </location>
</feature>
<feature type="compositionally biased region" description="Basic and acidic residues" evidence="1">
    <location>
        <begin position="55"/>
        <end position="64"/>
    </location>
</feature>